<evidence type="ECO:0000256" key="9">
    <source>
        <dbReference type="PROSITE-ProRule" id="PRU00282"/>
    </source>
</evidence>
<evidence type="ECO:0000313" key="12">
    <source>
        <dbReference type="Proteomes" id="UP000011083"/>
    </source>
</evidence>
<keyword evidence="3 10" id="KW-0813">Transport</keyword>
<dbReference type="AlphaFoldDB" id="L8GF19"/>
<protein>
    <submittedName>
        <fullName evidence="11">Mitochondrial carnitine/acylcarnitine carrierlike protein</fullName>
    </submittedName>
</protein>
<keyword evidence="8 9" id="KW-0472">Membrane</keyword>
<comment type="subcellular location">
    <subcellularLocation>
        <location evidence="1">Mitochondrion membrane</location>
        <topology evidence="1">Multi-pass membrane protein</topology>
    </subcellularLocation>
</comment>
<dbReference type="SUPFAM" id="SSF103506">
    <property type="entry name" value="Mitochondrial carrier"/>
    <property type="match status" value="1"/>
</dbReference>
<comment type="similarity">
    <text evidence="2 10">Belongs to the mitochondrial carrier (TC 2.A.29) family.</text>
</comment>
<evidence type="ECO:0000256" key="5">
    <source>
        <dbReference type="ARBA" id="ARBA00022737"/>
    </source>
</evidence>
<dbReference type="InterPro" id="IPR050567">
    <property type="entry name" value="Mitochondrial_Carrier"/>
</dbReference>
<dbReference type="KEGG" id="acan:ACA1_260240"/>
<sequence>MSSRRERSTEALKDIAAGSVRGFAQVVVGHPLDTIKVRLQTQGGERSFNGLLDCFWKTLAKEGVLLLPALVRGLYKGAASPITGCAFYSATLFLSYGQAKALFDVENKPTVVRLMMAGFLTGSLCSFVEGPVDLIKCRLQAQHPHHLATTPACDLPSRGVVYQSSWDCAKKIVESESRDLSAGSVIAAGGMAGVVFWLSCYPMDLIKSRIQTDHPDPSQRRYRGVLDCVRQIHATEGYRGFWRGFSACLVRAFPVNAATFLAFETFRSLISI</sequence>
<accession>L8GF19</accession>
<keyword evidence="6" id="KW-1133">Transmembrane helix</keyword>
<evidence type="ECO:0000256" key="4">
    <source>
        <dbReference type="ARBA" id="ARBA00022692"/>
    </source>
</evidence>
<keyword evidence="12" id="KW-1185">Reference proteome</keyword>
<dbReference type="RefSeq" id="XP_004333673.1">
    <property type="nucleotide sequence ID" value="XM_004333625.1"/>
</dbReference>
<dbReference type="PROSITE" id="PS50920">
    <property type="entry name" value="SOLCAR"/>
    <property type="match status" value="2"/>
</dbReference>
<dbReference type="OMA" id="TILQCEM"/>
<keyword evidence="5" id="KW-0677">Repeat</keyword>
<evidence type="ECO:0000256" key="6">
    <source>
        <dbReference type="ARBA" id="ARBA00022989"/>
    </source>
</evidence>
<dbReference type="Proteomes" id="UP000011083">
    <property type="component" value="Unassembled WGS sequence"/>
</dbReference>
<organism evidence="11 12">
    <name type="scientific">Acanthamoeba castellanii (strain ATCC 30010 / Neff)</name>
    <dbReference type="NCBI Taxonomy" id="1257118"/>
    <lineage>
        <taxon>Eukaryota</taxon>
        <taxon>Amoebozoa</taxon>
        <taxon>Discosea</taxon>
        <taxon>Longamoebia</taxon>
        <taxon>Centramoebida</taxon>
        <taxon>Acanthamoebidae</taxon>
        <taxon>Acanthamoeba</taxon>
    </lineage>
</organism>
<dbReference type="GeneID" id="14912071"/>
<dbReference type="OrthoDB" id="409586at2759"/>
<evidence type="ECO:0000256" key="8">
    <source>
        <dbReference type="ARBA" id="ARBA00023136"/>
    </source>
</evidence>
<evidence type="ECO:0000256" key="2">
    <source>
        <dbReference type="ARBA" id="ARBA00006375"/>
    </source>
</evidence>
<name>L8GF19_ACACF</name>
<dbReference type="GO" id="GO:0022857">
    <property type="term" value="F:transmembrane transporter activity"/>
    <property type="evidence" value="ECO:0007669"/>
    <property type="project" value="TreeGrafter"/>
</dbReference>
<dbReference type="Pfam" id="PF00153">
    <property type="entry name" value="Mito_carr"/>
    <property type="match status" value="3"/>
</dbReference>
<reference evidence="11 12" key="1">
    <citation type="journal article" date="2013" name="Genome Biol.">
        <title>Genome of Acanthamoeba castellanii highlights extensive lateral gene transfer and early evolution of tyrosine kinase signaling.</title>
        <authorList>
            <person name="Clarke M."/>
            <person name="Lohan A.J."/>
            <person name="Liu B."/>
            <person name="Lagkouvardos I."/>
            <person name="Roy S."/>
            <person name="Zafar N."/>
            <person name="Bertelli C."/>
            <person name="Schilde C."/>
            <person name="Kianianmomeni A."/>
            <person name="Burglin T.R."/>
            <person name="Frech C."/>
            <person name="Turcotte B."/>
            <person name="Kopec K.O."/>
            <person name="Synnott J.M."/>
            <person name="Choo C."/>
            <person name="Paponov I."/>
            <person name="Finkler A."/>
            <person name="Soon Heng Tan C."/>
            <person name="Hutchins A.P."/>
            <person name="Weinmeier T."/>
            <person name="Rattei T."/>
            <person name="Chu J.S."/>
            <person name="Gimenez G."/>
            <person name="Irimia M."/>
            <person name="Rigden D.J."/>
            <person name="Fitzpatrick D.A."/>
            <person name="Lorenzo-Morales J."/>
            <person name="Bateman A."/>
            <person name="Chiu C.H."/>
            <person name="Tang P."/>
            <person name="Hegemann P."/>
            <person name="Fromm H."/>
            <person name="Raoult D."/>
            <person name="Greub G."/>
            <person name="Miranda-Saavedra D."/>
            <person name="Chen N."/>
            <person name="Nash P."/>
            <person name="Ginger M.L."/>
            <person name="Horn M."/>
            <person name="Schaap P."/>
            <person name="Caler L."/>
            <person name="Loftus B."/>
        </authorList>
    </citation>
    <scope>NUCLEOTIDE SEQUENCE [LARGE SCALE GENOMIC DNA]</scope>
    <source>
        <strain evidence="11 12">Neff</strain>
    </source>
</reference>
<dbReference type="PANTHER" id="PTHR45624">
    <property type="entry name" value="MITOCHONDRIAL BASIC AMINO ACIDS TRANSPORTER-RELATED"/>
    <property type="match status" value="1"/>
</dbReference>
<feature type="repeat" description="Solcar" evidence="9">
    <location>
        <begin position="180"/>
        <end position="269"/>
    </location>
</feature>
<evidence type="ECO:0000256" key="7">
    <source>
        <dbReference type="ARBA" id="ARBA00023128"/>
    </source>
</evidence>
<evidence type="ECO:0000256" key="3">
    <source>
        <dbReference type="ARBA" id="ARBA00022448"/>
    </source>
</evidence>
<dbReference type="InterPro" id="IPR023395">
    <property type="entry name" value="MCP_dom_sf"/>
</dbReference>
<keyword evidence="7" id="KW-0496">Mitochondrion</keyword>
<proteinExistence type="inferred from homology"/>
<dbReference type="EMBL" id="KB008148">
    <property type="protein sequence ID" value="ELR11660.1"/>
    <property type="molecule type" value="Genomic_DNA"/>
</dbReference>
<evidence type="ECO:0000256" key="1">
    <source>
        <dbReference type="ARBA" id="ARBA00004225"/>
    </source>
</evidence>
<dbReference type="VEuPathDB" id="AmoebaDB:ACA1_260240"/>
<dbReference type="GO" id="GO:0031966">
    <property type="term" value="C:mitochondrial membrane"/>
    <property type="evidence" value="ECO:0007669"/>
    <property type="project" value="UniProtKB-SubCell"/>
</dbReference>
<dbReference type="InterPro" id="IPR018108">
    <property type="entry name" value="MCP_transmembrane"/>
</dbReference>
<feature type="repeat" description="Solcar" evidence="9">
    <location>
        <begin position="9"/>
        <end position="102"/>
    </location>
</feature>
<gene>
    <name evidence="11" type="ORF">ACA1_260240</name>
</gene>
<evidence type="ECO:0000256" key="10">
    <source>
        <dbReference type="RuleBase" id="RU000488"/>
    </source>
</evidence>
<keyword evidence="4 9" id="KW-0812">Transmembrane</keyword>
<evidence type="ECO:0000313" key="11">
    <source>
        <dbReference type="EMBL" id="ELR11660.1"/>
    </source>
</evidence>
<dbReference type="Gene3D" id="1.50.40.10">
    <property type="entry name" value="Mitochondrial carrier domain"/>
    <property type="match status" value="2"/>
</dbReference>